<evidence type="ECO:0000256" key="3">
    <source>
        <dbReference type="ARBA" id="ARBA00022801"/>
    </source>
</evidence>
<dbReference type="AlphaFoldDB" id="A0A7W8Z7H5"/>
<sequence length="1034" mass="113882">MIQFWHACEMFSPQDLPKIDHRDPQAPVFDVEPGARLPWEAGHELRKRPIKPTMAWRHIVYGGIFGLDKVRDLMERTFGRDPESVDGMSPGSSALFALVITDEGRALLGTEVISSCAWAAGRTIHPGPAAADWLSGFDTVCDQAALEMQAAVGAFENDARAAELRDQGYEVGRPLGYGELAGLIKLTGELLGVGTVLSPGGIRITSLQVSRKREFTAEEGTDFLNSFIAKDLQRVSELVRHGRYGAALETYMRTSEPARVDLRRRPEVLFDRVAPDKVPLGRWPQAAEMPLALSQQFAVNSVMAELAPSAGMFAVNGPPGTGKTTMLRDLIAAIVVERAHRLSKLSTPGAAFTGTHRWTSGVYKRVIRAWREDLTGFEIVVASANNGAVQNVTLEIPGKSAIHPPWRDATDYFADIGARVLGQPAWGLGAARLGRKSYRQEFVEKAWYGSTTKNQQGLLDVLKAWELETGDGGTGTWGEAVKAFSLAYQRARALQDERSTVHRYQRELPELARRIAETTSAVSSKEKDLEQAQRLLGSAEATLATAQEEATRWSHRRREHQGLQPSLITALFTLGKATRAWHAEDQELLRHQQAAQAAAGKADESVQGRKGDITRISGELAAARAHLTKQRSQAAEIRRTLDRLAGALGDFAPGDDWWTDDTKRELSAPWIDSAWNTARSELFVEALRLHQAFLRAEATTMRRNLQGAMDVLTGAAPTTTAEDAVRAAWQSLFFVVPVVSTTFSSIDRMFTHLTRESLGWLLIDEAGQATPQAAVGAIWRSRRAVVVGDPLQLEPVFTLPFTAQQALRRHFRVPEERWLPGRTSVQQLADHANTYGTFLPTDDEPVWVGAPLRVHRRCDEPMFGISNKIAYDGLMVFGKSSGQALDWPVSAWIDVASTESDGHWIPEEGRALAWVLNGLVTGYGVDPENIMVIGPFRQVARGVTKIAESYRKIKAGTVHTAQGKEADIVILVLGGDPSKPGAKSWAAQRPNLLNVAVSRAKRRLYVIGNRAEWSRQRYFNVLAANLDVRPYPAE</sequence>
<dbReference type="InterPro" id="IPR041677">
    <property type="entry name" value="DNA2/NAM7_AAA_11"/>
</dbReference>
<dbReference type="Pfam" id="PF13086">
    <property type="entry name" value="AAA_11"/>
    <property type="match status" value="1"/>
</dbReference>
<evidence type="ECO:0000256" key="4">
    <source>
        <dbReference type="ARBA" id="ARBA00022806"/>
    </source>
</evidence>
<keyword evidence="5" id="KW-0067">ATP-binding</keyword>
<dbReference type="RefSeq" id="WP_184613622.1">
    <property type="nucleotide sequence ID" value="NZ_BOOS01000002.1"/>
</dbReference>
<accession>A0A7W8Z7H5</accession>
<evidence type="ECO:0000313" key="10">
    <source>
        <dbReference type="Proteomes" id="UP000588112"/>
    </source>
</evidence>
<keyword evidence="4" id="KW-0347">Helicase</keyword>
<evidence type="ECO:0000256" key="2">
    <source>
        <dbReference type="ARBA" id="ARBA00022741"/>
    </source>
</evidence>
<evidence type="ECO:0000256" key="1">
    <source>
        <dbReference type="ARBA" id="ARBA00007913"/>
    </source>
</evidence>
<evidence type="ECO:0000259" key="7">
    <source>
        <dbReference type="Pfam" id="PF13086"/>
    </source>
</evidence>
<dbReference type="Proteomes" id="UP000588112">
    <property type="component" value="Unassembled WGS sequence"/>
</dbReference>
<protein>
    <recommendedName>
        <fullName evidence="11">DNA helicase</fullName>
    </recommendedName>
</protein>
<keyword evidence="6" id="KW-0175">Coiled coil</keyword>
<dbReference type="GO" id="GO:0016787">
    <property type="term" value="F:hydrolase activity"/>
    <property type="evidence" value="ECO:0007669"/>
    <property type="project" value="UniProtKB-KW"/>
</dbReference>
<evidence type="ECO:0000259" key="8">
    <source>
        <dbReference type="Pfam" id="PF13087"/>
    </source>
</evidence>
<feature type="domain" description="DNA2/NAM7 helicase helicase" evidence="7">
    <location>
        <begin position="636"/>
        <end position="796"/>
    </location>
</feature>
<dbReference type="PANTHER" id="PTHR43788">
    <property type="entry name" value="DNA2/NAM7 HELICASE FAMILY MEMBER"/>
    <property type="match status" value="1"/>
</dbReference>
<evidence type="ECO:0000256" key="5">
    <source>
        <dbReference type="ARBA" id="ARBA00022840"/>
    </source>
</evidence>
<evidence type="ECO:0000313" key="9">
    <source>
        <dbReference type="EMBL" id="MBB5628893.1"/>
    </source>
</evidence>
<evidence type="ECO:0000256" key="6">
    <source>
        <dbReference type="SAM" id="Coils"/>
    </source>
</evidence>
<dbReference type="Pfam" id="PF13087">
    <property type="entry name" value="AAA_12"/>
    <property type="match status" value="1"/>
</dbReference>
<dbReference type="SUPFAM" id="SSF52540">
    <property type="entry name" value="P-loop containing nucleoside triphosphate hydrolases"/>
    <property type="match status" value="1"/>
</dbReference>
<comment type="similarity">
    <text evidence="1">Belongs to the DNA2/NAM7 helicase family.</text>
</comment>
<name>A0A7W8Z7H5_9ACTN</name>
<gene>
    <name evidence="9" type="ORF">BJ981_004592</name>
</gene>
<dbReference type="GO" id="GO:0005524">
    <property type="term" value="F:ATP binding"/>
    <property type="evidence" value="ECO:0007669"/>
    <property type="project" value="UniProtKB-KW"/>
</dbReference>
<dbReference type="Gene3D" id="3.40.50.300">
    <property type="entry name" value="P-loop containing nucleotide triphosphate hydrolases"/>
    <property type="match status" value="3"/>
</dbReference>
<dbReference type="EMBL" id="JACHBR010000001">
    <property type="protein sequence ID" value="MBB5628893.1"/>
    <property type="molecule type" value="Genomic_DNA"/>
</dbReference>
<feature type="coiled-coil region" evidence="6">
    <location>
        <begin position="494"/>
        <end position="549"/>
    </location>
</feature>
<keyword evidence="2" id="KW-0547">Nucleotide-binding</keyword>
<dbReference type="PANTHER" id="PTHR43788:SF8">
    <property type="entry name" value="DNA-BINDING PROTEIN SMUBP-2"/>
    <property type="match status" value="1"/>
</dbReference>
<feature type="domain" description="DNA2/NAM7 helicase-like C-terminal" evidence="8">
    <location>
        <begin position="907"/>
        <end position="1010"/>
    </location>
</feature>
<proteinExistence type="inferred from homology"/>
<organism evidence="9 10">
    <name type="scientific">Sphaerisporangium krabiense</name>
    <dbReference type="NCBI Taxonomy" id="763782"/>
    <lineage>
        <taxon>Bacteria</taxon>
        <taxon>Bacillati</taxon>
        <taxon>Actinomycetota</taxon>
        <taxon>Actinomycetes</taxon>
        <taxon>Streptosporangiales</taxon>
        <taxon>Streptosporangiaceae</taxon>
        <taxon>Sphaerisporangium</taxon>
    </lineage>
</organism>
<keyword evidence="3" id="KW-0378">Hydrolase</keyword>
<dbReference type="InterPro" id="IPR041679">
    <property type="entry name" value="DNA2/NAM7-like_C"/>
</dbReference>
<dbReference type="InterPro" id="IPR027417">
    <property type="entry name" value="P-loop_NTPase"/>
</dbReference>
<evidence type="ECO:0008006" key="11">
    <source>
        <dbReference type="Google" id="ProtNLM"/>
    </source>
</evidence>
<dbReference type="InterPro" id="IPR047187">
    <property type="entry name" value="SF1_C_Upf1"/>
</dbReference>
<keyword evidence="10" id="KW-1185">Reference proteome</keyword>
<reference evidence="9 10" key="1">
    <citation type="submission" date="2020-08" db="EMBL/GenBank/DDBJ databases">
        <title>Sequencing the genomes of 1000 actinobacteria strains.</title>
        <authorList>
            <person name="Klenk H.-P."/>
        </authorList>
    </citation>
    <scope>NUCLEOTIDE SEQUENCE [LARGE SCALE GENOMIC DNA]</scope>
    <source>
        <strain evidence="9 10">DSM 45790</strain>
    </source>
</reference>
<dbReference type="GO" id="GO:0003678">
    <property type="term" value="F:DNA helicase activity"/>
    <property type="evidence" value="ECO:0007669"/>
    <property type="project" value="UniProtKB-ARBA"/>
</dbReference>
<dbReference type="InterPro" id="IPR050534">
    <property type="entry name" value="Coronavir_polyprotein_1ab"/>
</dbReference>
<dbReference type="CDD" id="cd18808">
    <property type="entry name" value="SF1_C_Upf1"/>
    <property type="match status" value="1"/>
</dbReference>
<comment type="caution">
    <text evidence="9">The sequence shown here is derived from an EMBL/GenBank/DDBJ whole genome shotgun (WGS) entry which is preliminary data.</text>
</comment>